<dbReference type="InParanoid" id="A0A2P5G0H6"/>
<evidence type="ECO:0000313" key="5">
    <source>
        <dbReference type="EMBL" id="POO03531.1"/>
    </source>
</evidence>
<dbReference type="GO" id="GO:0016567">
    <property type="term" value="P:protein ubiquitination"/>
    <property type="evidence" value="ECO:0007669"/>
    <property type="project" value="UniProtKB-UniPathway"/>
</dbReference>
<evidence type="ECO:0000256" key="2">
    <source>
        <dbReference type="ARBA" id="ARBA00004906"/>
    </source>
</evidence>
<name>A0A2P5G0H6_TREOI</name>
<dbReference type="PANTHER" id="PTHR31060:SF31">
    <property type="entry name" value="BTB_POZ DOMAIN PROTEIN"/>
    <property type="match status" value="1"/>
</dbReference>
<gene>
    <name evidence="5" type="ORF">TorRG33x02_007360</name>
</gene>
<comment type="function">
    <text evidence="1">May act as a substrate-specific adapter of an E3 ubiquitin-protein ligase complex (CUL3-RBX1-BTB) which mediates the ubiquitination and subsequent proteasomal degradation of target proteins.</text>
</comment>
<dbReference type="AlphaFoldDB" id="A0A2P5G0H6"/>
<evidence type="ECO:0000256" key="3">
    <source>
        <dbReference type="ARBA" id="ARBA00022786"/>
    </source>
</evidence>
<dbReference type="Proteomes" id="UP000237000">
    <property type="component" value="Unassembled WGS sequence"/>
</dbReference>
<keyword evidence="3" id="KW-0833">Ubl conjugation pathway</keyword>
<feature type="domain" description="At3g05675-like ankyrin-like" evidence="4">
    <location>
        <begin position="306"/>
        <end position="448"/>
    </location>
</feature>
<dbReference type="InterPro" id="IPR038920">
    <property type="entry name" value="At3g05675-like"/>
</dbReference>
<keyword evidence="6" id="KW-1185">Reference proteome</keyword>
<evidence type="ECO:0000256" key="1">
    <source>
        <dbReference type="ARBA" id="ARBA00002668"/>
    </source>
</evidence>
<protein>
    <submittedName>
        <fullName evidence="5">BTB/POZ domain protein</fullName>
    </submittedName>
</protein>
<dbReference type="UniPathway" id="UPA00143"/>
<evidence type="ECO:0000313" key="6">
    <source>
        <dbReference type="Proteomes" id="UP000237000"/>
    </source>
</evidence>
<evidence type="ECO:0000259" key="4">
    <source>
        <dbReference type="Pfam" id="PF25553"/>
    </source>
</evidence>
<comment type="pathway">
    <text evidence="2">Protein modification; protein ubiquitination.</text>
</comment>
<dbReference type="InterPro" id="IPR058039">
    <property type="entry name" value="At3g05675-like_ankyrin"/>
</dbReference>
<dbReference type="FunCoup" id="A0A2P5G0H6">
    <property type="interactions" value="7"/>
</dbReference>
<organism evidence="5 6">
    <name type="scientific">Trema orientale</name>
    <name type="common">Charcoal tree</name>
    <name type="synonym">Celtis orientalis</name>
    <dbReference type="NCBI Taxonomy" id="63057"/>
    <lineage>
        <taxon>Eukaryota</taxon>
        <taxon>Viridiplantae</taxon>
        <taxon>Streptophyta</taxon>
        <taxon>Embryophyta</taxon>
        <taxon>Tracheophyta</taxon>
        <taxon>Spermatophyta</taxon>
        <taxon>Magnoliopsida</taxon>
        <taxon>eudicotyledons</taxon>
        <taxon>Gunneridae</taxon>
        <taxon>Pentapetalae</taxon>
        <taxon>rosids</taxon>
        <taxon>fabids</taxon>
        <taxon>Rosales</taxon>
        <taxon>Cannabaceae</taxon>
        <taxon>Trema</taxon>
    </lineage>
</organism>
<accession>A0A2P5G0H6</accession>
<sequence length="456" mass="50270">MSSELSLVKYGHRTGLSPLSSSSSSFLNSVFMSTVNAAAKTLVSVTKSGVRNEVGKWTPRDHFRFMMMLMTWLTLWVLRVLMDNIPSCSLALMGSSSPFNLLQALSPFRLIDFPRSRSLASASASASLSVSSLQKILNDGVEAVPVQALGRALSQILALLNEIPATSRKYQFSMAMAERIMDGNARSGHVDMLQVNRVALSSAFDRTSALLHRSLEKRHRDNNNEYSGSGAWAARAVRALPLGSFVAPYIKGLSVCVGAVRSWVEVIATHRSRGTRRLPGFGGGEGGRLVWEEEEGGEVVAEKLGEELMWISHKLKAYGAVDEALVQWSFASGLASVSLTTDPRLQGLIVKISAMLFSELNQEDVEVSTEVKFRLLLLWLPLFCHAGNGFAYPVLTYFEKADVERAIDQAIWSLPPMDQEVILTNWIQDFAISASDWPNLQSSYDRWCQSTRNLVV</sequence>
<comment type="caution">
    <text evidence="5">The sequence shown here is derived from an EMBL/GenBank/DDBJ whole genome shotgun (WGS) entry which is preliminary data.</text>
</comment>
<dbReference type="PANTHER" id="PTHR31060">
    <property type="entry name" value="OSJNBA0011J08.25 PROTEIN-RELATED"/>
    <property type="match status" value="1"/>
</dbReference>
<dbReference type="EMBL" id="JXTC01000002">
    <property type="protein sequence ID" value="POO03531.1"/>
    <property type="molecule type" value="Genomic_DNA"/>
</dbReference>
<proteinExistence type="predicted"/>
<reference evidence="6" key="1">
    <citation type="submission" date="2016-06" db="EMBL/GenBank/DDBJ databases">
        <title>Parallel loss of symbiosis genes in relatives of nitrogen-fixing non-legume Parasponia.</title>
        <authorList>
            <person name="Van Velzen R."/>
            <person name="Holmer R."/>
            <person name="Bu F."/>
            <person name="Rutten L."/>
            <person name="Van Zeijl A."/>
            <person name="Liu W."/>
            <person name="Santuari L."/>
            <person name="Cao Q."/>
            <person name="Sharma T."/>
            <person name="Shen D."/>
            <person name="Roswanjaya Y."/>
            <person name="Wardhani T."/>
            <person name="Kalhor M.S."/>
            <person name="Jansen J."/>
            <person name="Van den Hoogen J."/>
            <person name="Gungor B."/>
            <person name="Hartog M."/>
            <person name="Hontelez J."/>
            <person name="Verver J."/>
            <person name="Yang W.-C."/>
            <person name="Schijlen E."/>
            <person name="Repin R."/>
            <person name="Schilthuizen M."/>
            <person name="Schranz E."/>
            <person name="Heidstra R."/>
            <person name="Miyata K."/>
            <person name="Fedorova E."/>
            <person name="Kohlen W."/>
            <person name="Bisseling T."/>
            <person name="Smit S."/>
            <person name="Geurts R."/>
        </authorList>
    </citation>
    <scope>NUCLEOTIDE SEQUENCE [LARGE SCALE GENOMIC DNA]</scope>
    <source>
        <strain evidence="6">cv. RG33-2</strain>
    </source>
</reference>
<dbReference type="OrthoDB" id="778222at2759"/>
<dbReference type="STRING" id="63057.A0A2P5G0H6"/>
<dbReference type="Pfam" id="PF25553">
    <property type="entry name" value="BTB-POZ_ANK-like"/>
    <property type="match status" value="1"/>
</dbReference>